<gene>
    <name evidence="2" type="ORF">ACFOMD_04135</name>
</gene>
<name>A0ABV7X7C3_9SPHN</name>
<dbReference type="PANTHER" id="PTHR43317:SF3">
    <property type="entry name" value="BLR2883 PROTEIN"/>
    <property type="match status" value="1"/>
</dbReference>
<evidence type="ECO:0000256" key="1">
    <source>
        <dbReference type="ARBA" id="ARBA00023115"/>
    </source>
</evidence>
<keyword evidence="1" id="KW-0620">Polyamine biosynthesis</keyword>
<sequence length="223" mass="24102">MKIRELLDTIEIPDGSELKLYRRDGEYSIMLGGTELMNSRKTGSEIALASLACERLKEGPRPSVLIGGLGMGFTLRAALDRLPPEARVDVAELVPGIVAWARGPMADIFGDSLDDRRVHLIVDDVAQVIRDSASTYDAILLDVDNGPDGFTRDSNERLYDARGLGSLRGALRPGGVLTVWSSAGDRVFTARLKRAGFEAEEVVVRSGGGKGGARHIVWVAKRS</sequence>
<evidence type="ECO:0000313" key="2">
    <source>
        <dbReference type="EMBL" id="MFC3711746.1"/>
    </source>
</evidence>
<dbReference type="RefSeq" id="WP_380857273.1">
    <property type="nucleotide sequence ID" value="NZ_JBHRXV010000003.1"/>
</dbReference>
<accession>A0ABV7X7C3</accession>
<dbReference type="EMBL" id="JBHRXV010000003">
    <property type="protein sequence ID" value="MFC3711746.1"/>
    <property type="molecule type" value="Genomic_DNA"/>
</dbReference>
<dbReference type="Gene3D" id="3.40.50.150">
    <property type="entry name" value="Vaccinia Virus protein VP39"/>
    <property type="match status" value="1"/>
</dbReference>
<reference evidence="3" key="1">
    <citation type="journal article" date="2019" name="Int. J. Syst. Evol. Microbiol.">
        <title>The Global Catalogue of Microorganisms (GCM) 10K type strain sequencing project: providing services to taxonomists for standard genome sequencing and annotation.</title>
        <authorList>
            <consortium name="The Broad Institute Genomics Platform"/>
            <consortium name="The Broad Institute Genome Sequencing Center for Infectious Disease"/>
            <person name="Wu L."/>
            <person name="Ma J."/>
        </authorList>
    </citation>
    <scope>NUCLEOTIDE SEQUENCE [LARGE SCALE GENOMIC DNA]</scope>
    <source>
        <strain evidence="3">KCTC 42644</strain>
    </source>
</reference>
<dbReference type="SUPFAM" id="SSF53335">
    <property type="entry name" value="S-adenosyl-L-methionine-dependent methyltransferases"/>
    <property type="match status" value="1"/>
</dbReference>
<evidence type="ECO:0000313" key="3">
    <source>
        <dbReference type="Proteomes" id="UP001595615"/>
    </source>
</evidence>
<protein>
    <submittedName>
        <fullName evidence="2">Spermidine synthase</fullName>
    </submittedName>
</protein>
<dbReference type="Proteomes" id="UP001595615">
    <property type="component" value="Unassembled WGS sequence"/>
</dbReference>
<comment type="caution">
    <text evidence="2">The sequence shown here is derived from an EMBL/GenBank/DDBJ whole genome shotgun (WGS) entry which is preliminary data.</text>
</comment>
<organism evidence="2 3">
    <name type="scientific">Sphingoaurantiacus capsulatus</name>
    <dbReference type="NCBI Taxonomy" id="1771310"/>
    <lineage>
        <taxon>Bacteria</taxon>
        <taxon>Pseudomonadati</taxon>
        <taxon>Pseudomonadota</taxon>
        <taxon>Alphaproteobacteria</taxon>
        <taxon>Sphingomonadales</taxon>
        <taxon>Sphingosinicellaceae</taxon>
        <taxon>Sphingoaurantiacus</taxon>
    </lineage>
</organism>
<dbReference type="Pfam" id="PF01564">
    <property type="entry name" value="Spermine_synth"/>
    <property type="match status" value="1"/>
</dbReference>
<dbReference type="PANTHER" id="PTHR43317">
    <property type="entry name" value="THERMOSPERMINE SYNTHASE ACAULIS5"/>
    <property type="match status" value="1"/>
</dbReference>
<proteinExistence type="predicted"/>
<dbReference type="InterPro" id="IPR029063">
    <property type="entry name" value="SAM-dependent_MTases_sf"/>
</dbReference>
<keyword evidence="3" id="KW-1185">Reference proteome</keyword>